<dbReference type="EMBL" id="CCSD01000068">
    <property type="protein sequence ID" value="CDZ89785.1"/>
    <property type="molecule type" value="Genomic_DNA"/>
</dbReference>
<dbReference type="GO" id="GO:0000160">
    <property type="term" value="P:phosphorelay signal transduction system"/>
    <property type="evidence" value="ECO:0007669"/>
    <property type="project" value="InterPro"/>
</dbReference>
<evidence type="ECO:0000259" key="3">
    <source>
        <dbReference type="PROSITE" id="PS51755"/>
    </source>
</evidence>
<dbReference type="SUPFAM" id="SSF46894">
    <property type="entry name" value="C-terminal effector domain of the bipartite response regulators"/>
    <property type="match status" value="1"/>
</dbReference>
<dbReference type="Gene3D" id="1.10.10.10">
    <property type="entry name" value="Winged helix-like DNA-binding domain superfamily/Winged helix DNA-binding domain"/>
    <property type="match status" value="1"/>
</dbReference>
<dbReference type="GO" id="GO:0006355">
    <property type="term" value="P:regulation of DNA-templated transcription"/>
    <property type="evidence" value="ECO:0007669"/>
    <property type="project" value="InterPro"/>
</dbReference>
<protein>
    <submittedName>
        <fullName evidence="4">Transcriptional regulator</fullName>
    </submittedName>
</protein>
<evidence type="ECO:0000313" key="4">
    <source>
        <dbReference type="EMBL" id="CDZ89785.1"/>
    </source>
</evidence>
<dbReference type="GO" id="GO:0003677">
    <property type="term" value="F:DNA binding"/>
    <property type="evidence" value="ECO:0007669"/>
    <property type="project" value="UniProtKB-UniRule"/>
</dbReference>
<dbReference type="RefSeq" id="WP_040272936.1">
    <property type="nucleotide sequence ID" value="NZ_CP194414.1"/>
</dbReference>
<accession>A0A098BNF9</accession>
<keyword evidence="1 2" id="KW-0238">DNA-binding</keyword>
<dbReference type="CDD" id="cd00383">
    <property type="entry name" value="trans_reg_C"/>
    <property type="match status" value="1"/>
</dbReference>
<reference evidence="4 5" key="1">
    <citation type="journal article" date="2014" name="Genome Announc.">
        <title>Draft Genome Sequence of Propane- and Butane-Oxidizing Actinobacterium Rhodococcus ruber IEGM 231.</title>
        <authorList>
            <person name="Ivshina I.B."/>
            <person name="Kuyukina M.S."/>
            <person name="Krivoruchko A.V."/>
            <person name="Barbe V."/>
            <person name="Fischer C."/>
        </authorList>
    </citation>
    <scope>NUCLEOTIDE SEQUENCE [LARGE SCALE GENOMIC DNA]</scope>
</reference>
<proteinExistence type="predicted"/>
<organism evidence="4 5">
    <name type="scientific">Rhodococcus ruber</name>
    <dbReference type="NCBI Taxonomy" id="1830"/>
    <lineage>
        <taxon>Bacteria</taxon>
        <taxon>Bacillati</taxon>
        <taxon>Actinomycetota</taxon>
        <taxon>Actinomycetes</taxon>
        <taxon>Mycobacteriales</taxon>
        <taxon>Nocardiaceae</taxon>
        <taxon>Rhodococcus</taxon>
    </lineage>
</organism>
<evidence type="ECO:0000313" key="5">
    <source>
        <dbReference type="Proteomes" id="UP000042997"/>
    </source>
</evidence>
<gene>
    <name evidence="4" type="ORF">RHRU231_560039</name>
</gene>
<sequence>MEILATRNDVVTDAGAELVLVLRLPDIGTHSSRDLAALADALREAAQDLVPGVSTHTVLSPTPIPLIIDLPARDVLLDGRRVLLSHSEFEILAYLVRNPRTVVSRAVLRDLGTGVREVDSRGRNVDVHVSRIRTKLQQFGSIISTVRGSGYRFDPHPAVHITELLTRRCA</sequence>
<dbReference type="Pfam" id="PF00486">
    <property type="entry name" value="Trans_reg_C"/>
    <property type="match status" value="1"/>
</dbReference>
<name>A0A098BNF9_9NOCA</name>
<feature type="DNA-binding region" description="OmpR/PhoB-type" evidence="2">
    <location>
        <begin position="56"/>
        <end position="155"/>
    </location>
</feature>
<dbReference type="Proteomes" id="UP000042997">
    <property type="component" value="Unassembled WGS sequence"/>
</dbReference>
<dbReference type="AlphaFoldDB" id="A0A098BNF9"/>
<dbReference type="OrthoDB" id="8927943at2"/>
<evidence type="ECO:0000256" key="2">
    <source>
        <dbReference type="PROSITE-ProRule" id="PRU01091"/>
    </source>
</evidence>
<dbReference type="SMART" id="SM00862">
    <property type="entry name" value="Trans_reg_C"/>
    <property type="match status" value="1"/>
</dbReference>
<dbReference type="PROSITE" id="PS51755">
    <property type="entry name" value="OMPR_PHOB"/>
    <property type="match status" value="1"/>
</dbReference>
<evidence type="ECO:0000256" key="1">
    <source>
        <dbReference type="ARBA" id="ARBA00023125"/>
    </source>
</evidence>
<dbReference type="InterPro" id="IPR001867">
    <property type="entry name" value="OmpR/PhoB-type_DNA-bd"/>
</dbReference>
<dbReference type="InterPro" id="IPR036388">
    <property type="entry name" value="WH-like_DNA-bd_sf"/>
</dbReference>
<feature type="domain" description="OmpR/PhoB-type" evidence="3">
    <location>
        <begin position="56"/>
        <end position="155"/>
    </location>
</feature>
<dbReference type="InterPro" id="IPR016032">
    <property type="entry name" value="Sig_transdc_resp-reg_C-effctor"/>
</dbReference>